<evidence type="ECO:0000313" key="2">
    <source>
        <dbReference type="Proteomes" id="UP001634007"/>
    </source>
</evidence>
<comment type="caution">
    <text evidence="1">The sequence shown here is derived from an EMBL/GenBank/DDBJ whole genome shotgun (WGS) entry which is preliminary data.</text>
</comment>
<sequence>MADPKTPKTVPPTTIVVADIDGTLPRDISSLTPFSAVAPPRMVAASRIRLHISLETIYEEEDGQDAQSSSASFLPIKSSLCFLEAHKPLTFCSRDHQFV</sequence>
<evidence type="ECO:0000313" key="1">
    <source>
        <dbReference type="EMBL" id="KAL3739522.1"/>
    </source>
</evidence>
<name>A0ABD3KPL2_EUCGL</name>
<dbReference type="Proteomes" id="UP001634007">
    <property type="component" value="Unassembled WGS sequence"/>
</dbReference>
<gene>
    <name evidence="1" type="ORF">ACJRO7_020868</name>
</gene>
<protein>
    <submittedName>
        <fullName evidence="1">Uncharacterized protein</fullName>
    </submittedName>
</protein>
<organism evidence="1 2">
    <name type="scientific">Eucalyptus globulus</name>
    <name type="common">Tasmanian blue gum</name>
    <dbReference type="NCBI Taxonomy" id="34317"/>
    <lineage>
        <taxon>Eukaryota</taxon>
        <taxon>Viridiplantae</taxon>
        <taxon>Streptophyta</taxon>
        <taxon>Embryophyta</taxon>
        <taxon>Tracheophyta</taxon>
        <taxon>Spermatophyta</taxon>
        <taxon>Magnoliopsida</taxon>
        <taxon>eudicotyledons</taxon>
        <taxon>Gunneridae</taxon>
        <taxon>Pentapetalae</taxon>
        <taxon>rosids</taxon>
        <taxon>malvids</taxon>
        <taxon>Myrtales</taxon>
        <taxon>Myrtaceae</taxon>
        <taxon>Myrtoideae</taxon>
        <taxon>Eucalypteae</taxon>
        <taxon>Eucalyptus</taxon>
    </lineage>
</organism>
<proteinExistence type="predicted"/>
<reference evidence="1 2" key="1">
    <citation type="submission" date="2024-11" db="EMBL/GenBank/DDBJ databases">
        <title>Chromosome-level genome assembly of Eucalyptus globulus Labill. provides insights into its genome evolution.</title>
        <authorList>
            <person name="Li X."/>
        </authorList>
    </citation>
    <scope>NUCLEOTIDE SEQUENCE [LARGE SCALE GENOMIC DNA]</scope>
    <source>
        <strain evidence="1">CL2024</strain>
        <tissue evidence="1">Fresh tender leaves</tissue>
    </source>
</reference>
<dbReference type="AlphaFoldDB" id="A0ABD3KPL2"/>
<dbReference type="EMBL" id="JBJKBG010000005">
    <property type="protein sequence ID" value="KAL3739522.1"/>
    <property type="molecule type" value="Genomic_DNA"/>
</dbReference>
<accession>A0ABD3KPL2</accession>
<keyword evidence="2" id="KW-1185">Reference proteome</keyword>